<protein>
    <recommendedName>
        <fullName evidence="3">NurA domain-containing protein</fullName>
    </recommendedName>
</protein>
<dbReference type="Proteomes" id="UP001055185">
    <property type="component" value="Unassembled WGS sequence"/>
</dbReference>
<comment type="caution">
    <text evidence="1">The sequence shown here is derived from an EMBL/GenBank/DDBJ whole genome shotgun (WGS) entry which is preliminary data.</text>
</comment>
<evidence type="ECO:0008006" key="3">
    <source>
        <dbReference type="Google" id="ProtNLM"/>
    </source>
</evidence>
<sequence length="445" mass="50825">MSYGNDYSNKPFERASKTSHTNIINDAAVQSFLSKCKIPPYYEEIEDKDIKLYTLKESINNPIKNIVTIDGGYTNIFVKEDFPSSTIGFFQFGALFFKHQDLLDLKQKPFIDPDDFSKLQNIQRIKLVVPTKGIALDGEVDFLSSVRRTIYEFFMSQPERNGFMDALKWLIFEEYNAPNVKDTWHLATCPNCNEGVDIQRHKIQSDYTIKCPHCGEKIYLTDVLRLHEAIDNELGAGGILGYLTTTVEQIIIVYLIKQMLTIRPSLLEQTLFVKDGPLAFFGQTANLHKPMRQLMIFLNEHHAIYLVGLEKSGSFVEHAVQASKRMLPKQMLLLGNSYIYKYIIPGNGRDNEPYASSSYYGHKVIFKSEHNNVYVATIPNTQAKVEPQIDDYININEILYNITALKCDLYYNSLVPVVLANKLVSLADHPSSDLLKSFAKEKINK</sequence>
<dbReference type="AlphaFoldDB" id="A0AA37IZA2"/>
<evidence type="ECO:0000313" key="1">
    <source>
        <dbReference type="EMBL" id="GJN65030.1"/>
    </source>
</evidence>
<evidence type="ECO:0000313" key="2">
    <source>
        <dbReference type="Proteomes" id="UP001055185"/>
    </source>
</evidence>
<dbReference type="EMBL" id="BQKV01000058">
    <property type="protein sequence ID" value="GJN65030.1"/>
    <property type="molecule type" value="Genomic_DNA"/>
</dbReference>
<keyword evidence="2" id="KW-1185">Reference proteome</keyword>
<name>A0AA37IZA2_9FIRM</name>
<accession>A0AA37IZA2</accession>
<gene>
    <name evidence="1" type="ORF">JCM17207_16550</name>
</gene>
<reference evidence="1" key="1">
    <citation type="journal article" date="2022" name="Int. J. Syst. Evol. Microbiol.">
        <title>Genome-based, phenotypic and chemotaxonomic classification of Faecalibacterium strains: proposal of three novel species Faecalibacterium duncaniae sp. nov., Faecalibacterium hattorii sp. nov. and Faecalibacterium gallinarum sp. nov. .</title>
        <authorList>
            <person name="Sakamoto M."/>
            <person name="Sakurai N."/>
            <person name="Tanno H."/>
            <person name="Iino T."/>
            <person name="Ohkuma M."/>
            <person name="Endo A."/>
        </authorList>
    </citation>
    <scope>NUCLEOTIDE SEQUENCE</scope>
    <source>
        <strain evidence="1">JCM 17207</strain>
    </source>
</reference>
<dbReference type="RefSeq" id="WP_238317282.1">
    <property type="nucleotide sequence ID" value="NZ_BQKV01000058.1"/>
</dbReference>
<proteinExistence type="predicted"/>
<organism evidence="1 2">
    <name type="scientific">Faecalibacterium gallinarum</name>
    <dbReference type="NCBI Taxonomy" id="2903556"/>
    <lineage>
        <taxon>Bacteria</taxon>
        <taxon>Bacillati</taxon>
        <taxon>Bacillota</taxon>
        <taxon>Clostridia</taxon>
        <taxon>Eubacteriales</taxon>
        <taxon>Oscillospiraceae</taxon>
        <taxon>Faecalibacterium</taxon>
    </lineage>
</organism>